<dbReference type="GeneID" id="141457721"/>
<feature type="compositionally biased region" description="Basic and acidic residues" evidence="5">
    <location>
        <begin position="266"/>
        <end position="279"/>
    </location>
</feature>
<dbReference type="InterPro" id="IPR002110">
    <property type="entry name" value="Ankyrin_rpt"/>
</dbReference>
<feature type="repeat" description="ANK" evidence="3">
    <location>
        <begin position="99"/>
        <end position="131"/>
    </location>
</feature>
<dbReference type="PROSITE" id="PS50297">
    <property type="entry name" value="ANK_REP_REGION"/>
    <property type="match status" value="5"/>
</dbReference>
<feature type="repeat" description="ANK" evidence="3">
    <location>
        <begin position="33"/>
        <end position="54"/>
    </location>
</feature>
<organism evidence="6">
    <name type="scientific">Rhodnius prolixus</name>
    <name type="common">Triatomid bug</name>
    <dbReference type="NCBI Taxonomy" id="13249"/>
    <lineage>
        <taxon>Eukaryota</taxon>
        <taxon>Metazoa</taxon>
        <taxon>Ecdysozoa</taxon>
        <taxon>Arthropoda</taxon>
        <taxon>Hexapoda</taxon>
        <taxon>Insecta</taxon>
        <taxon>Pterygota</taxon>
        <taxon>Neoptera</taxon>
        <taxon>Paraneoptera</taxon>
        <taxon>Hemiptera</taxon>
        <taxon>Heteroptera</taxon>
        <taxon>Panheteroptera</taxon>
        <taxon>Cimicomorpha</taxon>
        <taxon>Reduviidae</taxon>
        <taxon>Triatominae</taxon>
        <taxon>Rhodnius</taxon>
    </lineage>
</organism>
<dbReference type="PANTHER" id="PTHR24171:SF8">
    <property type="entry name" value="BRCA1-ASSOCIATED RING DOMAIN PROTEIN 1"/>
    <property type="match status" value="1"/>
</dbReference>
<dbReference type="PRINTS" id="PR01415">
    <property type="entry name" value="ANKYRIN"/>
</dbReference>
<evidence type="ECO:0000256" key="5">
    <source>
        <dbReference type="SAM" id="MobiDB-lite"/>
    </source>
</evidence>
<dbReference type="PANTHER" id="PTHR24171">
    <property type="entry name" value="ANKYRIN REPEAT DOMAIN-CONTAINING PROTEIN 39-RELATED"/>
    <property type="match status" value="1"/>
</dbReference>
<dbReference type="EMBL" id="GHKJ01000130">
    <property type="protein sequence ID" value="MOY45160.1"/>
    <property type="molecule type" value="Transcribed_RNA"/>
</dbReference>
<accession>A0A4P6DA66</accession>
<evidence type="ECO:0000256" key="2">
    <source>
        <dbReference type="ARBA" id="ARBA00023043"/>
    </source>
</evidence>
<keyword evidence="2 3" id="KW-0040">ANK repeat</keyword>
<feature type="repeat" description="ANK" evidence="3">
    <location>
        <begin position="65"/>
        <end position="97"/>
    </location>
</feature>
<evidence type="ECO:0000256" key="4">
    <source>
        <dbReference type="SAM" id="Coils"/>
    </source>
</evidence>
<dbReference type="Pfam" id="PF12796">
    <property type="entry name" value="Ank_2"/>
    <property type="match status" value="2"/>
</dbReference>
<keyword evidence="1" id="KW-0677">Repeat</keyword>
<dbReference type="SUPFAM" id="SSF48403">
    <property type="entry name" value="Ankyrin repeat"/>
    <property type="match status" value="1"/>
</dbReference>
<dbReference type="InterPro" id="IPR036770">
    <property type="entry name" value="Ankyrin_rpt-contain_sf"/>
</dbReference>
<reference evidence="6" key="1">
    <citation type="submission" date="2019-04" db="EMBL/GenBank/DDBJ databases">
        <title>Analysis of the testis transcriptome of the Chagas disease vector Rhodnius prolixus.</title>
        <authorList>
            <person name="Cesar J."/>
            <person name="Ribeiro J.M."/>
            <person name="Pereira M.H."/>
            <person name="Araujo R.N."/>
            <person name="Gontijo N.F."/>
            <person name="Pessoa G."/>
            <person name="Sant'Anna M.V."/>
            <person name="Sorgine M.H."/>
            <person name="Majerowicz D."/>
            <person name="Carvalho A.B."/>
            <person name="Braz G."/>
            <person name="Mesquita R."/>
            <person name="Lagerblad P.O."/>
            <person name="Koerich L.B."/>
        </authorList>
    </citation>
    <scope>NUCLEOTIDE SEQUENCE</scope>
</reference>
<feature type="region of interest" description="Disordered" evidence="5">
    <location>
        <begin position="404"/>
        <end position="424"/>
    </location>
</feature>
<feature type="coiled-coil region" evidence="4">
    <location>
        <begin position="351"/>
        <end position="378"/>
    </location>
</feature>
<feature type="repeat" description="ANK" evidence="3">
    <location>
        <begin position="132"/>
        <end position="164"/>
    </location>
</feature>
<keyword evidence="4" id="KW-0175">Coiled coil</keyword>
<dbReference type="RefSeq" id="XP_073991046.1">
    <property type="nucleotide sequence ID" value="XM_074134945.1"/>
</dbReference>
<dbReference type="AlphaFoldDB" id="A0A4P6DA66"/>
<feature type="compositionally biased region" description="Basic residues" evidence="5">
    <location>
        <begin position="407"/>
        <end position="423"/>
    </location>
</feature>
<name>A0A4P6DA66_RHOPR</name>
<dbReference type="PROSITE" id="PS50088">
    <property type="entry name" value="ANK_REPEAT"/>
    <property type="match status" value="6"/>
</dbReference>
<proteinExistence type="predicted"/>
<dbReference type="Gene3D" id="1.25.40.20">
    <property type="entry name" value="Ankyrin repeat-containing domain"/>
    <property type="match status" value="1"/>
</dbReference>
<feature type="region of interest" description="Disordered" evidence="5">
    <location>
        <begin position="259"/>
        <end position="284"/>
    </location>
</feature>
<sequence>MLEEELRAASASGILQDVTSLLKKGAIFSADSCGRTPLHLAAACGHKDIVETLVHPKYINAVDSVGRTPLQIAATGGHVEVVRVLLKNGANPNSRDKLHGNTSLHEASWHGFSQTVALLTGHKATTDVRNSAGFAPLHLACQNGHNQTCRELLLAEANPDIQNNYGDTALHTSARYGHAGVARILISASCRVSDQNKNGDTPLHIAAAMGRRKLTTILLEAGCDKSIRNKQYETACDIATRKDLNEIIIILQNVKPSKSSKKKSKKTSETSDSDKKSKDVAGVAHDPRACGSAVRWSPYGCHYYPDPNSFPQPRLDSLPGEPLSKGEQYYLDLAGNIRKGPVGVGLTCYCANFLRDMEARLEKSNSELRKRIRNTRCELEQRVTRTEGLLAEWLGASAMDGGDVRQSRKSIKNSRAQRRRGRSHSLDLLSNTGVEEITAAGHSSRRSSVVLLPEEENKKEKLKPEAAEVGKELLEKVNELTMNEDVKSVQEMEEDEVERLWETATPPFSEIEKLPYRSRVGVYSPAFMGLSDQEEIDNKKNSQNKFCVPENINKISEKSFESQEGHNLHGSNLV</sequence>
<feature type="repeat" description="ANK" evidence="3">
    <location>
        <begin position="165"/>
        <end position="197"/>
    </location>
</feature>
<dbReference type="VEuPathDB" id="VectorBase:RPRC001023"/>
<dbReference type="SMART" id="SM00248">
    <property type="entry name" value="ANK"/>
    <property type="match status" value="7"/>
</dbReference>
<protein>
    <submittedName>
        <fullName evidence="6">Putative cask-interacting adaptor protein caskin</fullName>
    </submittedName>
</protein>
<evidence type="ECO:0000313" key="6">
    <source>
        <dbReference type="EMBL" id="MOY45160.1"/>
    </source>
</evidence>
<feature type="repeat" description="ANK" evidence="3">
    <location>
        <begin position="198"/>
        <end position="230"/>
    </location>
</feature>
<evidence type="ECO:0000256" key="3">
    <source>
        <dbReference type="PROSITE-ProRule" id="PRU00023"/>
    </source>
</evidence>
<evidence type="ECO:0000256" key="1">
    <source>
        <dbReference type="ARBA" id="ARBA00022737"/>
    </source>
</evidence>